<dbReference type="InterPro" id="IPR020835">
    <property type="entry name" value="Catalase_sf"/>
</dbReference>
<dbReference type="Gene3D" id="4.10.91.20">
    <property type="match status" value="1"/>
</dbReference>
<feature type="domain" description="Catalase core" evidence="1">
    <location>
        <begin position="10"/>
        <end position="65"/>
    </location>
</feature>
<dbReference type="KEGG" id="slc:SL103_19195"/>
<dbReference type="RefSeq" id="WP_069570206.1">
    <property type="nucleotide sequence ID" value="NZ_CP017157.1"/>
</dbReference>
<gene>
    <name evidence="2" type="ORF">SL103_19195</name>
</gene>
<name>A0A1D7VMU4_9ACTN</name>
<organism evidence="2 3">
    <name type="scientific">Streptomyces lydicus</name>
    <dbReference type="NCBI Taxonomy" id="47763"/>
    <lineage>
        <taxon>Bacteria</taxon>
        <taxon>Bacillati</taxon>
        <taxon>Actinomycetota</taxon>
        <taxon>Actinomycetes</taxon>
        <taxon>Kitasatosporales</taxon>
        <taxon>Streptomycetaceae</taxon>
        <taxon>Streptomyces</taxon>
    </lineage>
</organism>
<reference evidence="2 3" key="1">
    <citation type="submission" date="2016-09" db="EMBL/GenBank/DDBJ databases">
        <title>Complete genome sequencing of Streptomyces lydicus 103 and metabolic pathways analysis of antibiotic biosynthesis.</title>
        <authorList>
            <person name="Jia N."/>
            <person name="Ding M.-Z."/>
            <person name="Gao F."/>
            <person name="Yuan Y.-J."/>
        </authorList>
    </citation>
    <scope>NUCLEOTIDE SEQUENCE [LARGE SCALE GENOMIC DNA]</scope>
    <source>
        <strain evidence="2 3">103</strain>
    </source>
</reference>
<protein>
    <recommendedName>
        <fullName evidence="1">Catalase core domain-containing protein</fullName>
    </recommendedName>
</protein>
<dbReference type="SUPFAM" id="SSF56634">
    <property type="entry name" value="Heme-dependent catalase-like"/>
    <property type="match status" value="1"/>
</dbReference>
<sequence length="97" mass="10014">MTVQETGPLTTGSGALIADDQISEQAGLDGPALGQEQVLLEKLAHFRLEFNRERIVHACDTGARAVTASAAGDRLRGARAGAGSWGLGPHCSTARSS</sequence>
<accession>A0A1D7VMU4</accession>
<dbReference type="GO" id="GO:0020037">
    <property type="term" value="F:heme binding"/>
    <property type="evidence" value="ECO:0007669"/>
    <property type="project" value="InterPro"/>
</dbReference>
<keyword evidence="3" id="KW-1185">Reference proteome</keyword>
<dbReference type="Proteomes" id="UP000094094">
    <property type="component" value="Chromosome"/>
</dbReference>
<evidence type="ECO:0000313" key="2">
    <source>
        <dbReference type="EMBL" id="AOP48070.1"/>
    </source>
</evidence>
<evidence type="ECO:0000259" key="1">
    <source>
        <dbReference type="Pfam" id="PF00199"/>
    </source>
</evidence>
<dbReference type="AlphaFoldDB" id="A0A1D7VMU4"/>
<proteinExistence type="predicted"/>
<dbReference type="GO" id="GO:0004096">
    <property type="term" value="F:catalase activity"/>
    <property type="evidence" value="ECO:0007669"/>
    <property type="project" value="InterPro"/>
</dbReference>
<dbReference type="InterPro" id="IPR011614">
    <property type="entry name" value="Catalase_core"/>
</dbReference>
<dbReference type="Pfam" id="PF00199">
    <property type="entry name" value="Catalase"/>
    <property type="match status" value="1"/>
</dbReference>
<dbReference type="EMBL" id="CP017157">
    <property type="protein sequence ID" value="AOP48070.1"/>
    <property type="molecule type" value="Genomic_DNA"/>
</dbReference>
<evidence type="ECO:0000313" key="3">
    <source>
        <dbReference type="Proteomes" id="UP000094094"/>
    </source>
</evidence>